<dbReference type="KEGG" id="azz:DEW08_02960"/>
<protein>
    <submittedName>
        <fullName evidence="1">Uncharacterized protein</fullName>
    </submittedName>
</protein>
<reference evidence="2" key="1">
    <citation type="submission" date="2018-05" db="EMBL/GenBank/DDBJ databases">
        <title>Azospirillum thermophila sp. nov., a novel isolated from hot spring.</title>
        <authorList>
            <person name="Zhao Z."/>
        </authorList>
    </citation>
    <scope>NUCLEOTIDE SEQUENCE [LARGE SCALE GENOMIC DNA]</scope>
    <source>
        <strain evidence="2">CFH 70021</strain>
    </source>
</reference>
<dbReference type="RefSeq" id="WP_109324334.1">
    <property type="nucleotide sequence ID" value="NZ_CP029352.1"/>
</dbReference>
<dbReference type="AlphaFoldDB" id="A0A2S2CLC6"/>
<dbReference type="Proteomes" id="UP000245629">
    <property type="component" value="Chromosome 1"/>
</dbReference>
<accession>A0A2S2CLC6</accession>
<evidence type="ECO:0000313" key="2">
    <source>
        <dbReference type="Proteomes" id="UP000245629"/>
    </source>
</evidence>
<keyword evidence="2" id="KW-1185">Reference proteome</keyword>
<sequence length="98" mass="10684">MPDAIVTAPDLSLVLGPDDSAFQVGSCPPPRKGGRYVGATVHVVVHRRHGPWTHVYRVLQEEGANRLLVHLHKVFEGERAAEARSWALTNLMIPAGAE</sequence>
<dbReference type="EMBL" id="CP029352">
    <property type="protein sequence ID" value="AWK85272.1"/>
    <property type="molecule type" value="Genomic_DNA"/>
</dbReference>
<gene>
    <name evidence="1" type="ORF">DEW08_02960</name>
</gene>
<proteinExistence type="predicted"/>
<dbReference type="OrthoDB" id="7357955at2"/>
<organism evidence="1 2">
    <name type="scientific">Azospirillum thermophilum</name>
    <dbReference type="NCBI Taxonomy" id="2202148"/>
    <lineage>
        <taxon>Bacteria</taxon>
        <taxon>Pseudomonadati</taxon>
        <taxon>Pseudomonadota</taxon>
        <taxon>Alphaproteobacteria</taxon>
        <taxon>Rhodospirillales</taxon>
        <taxon>Azospirillaceae</taxon>
        <taxon>Azospirillum</taxon>
    </lineage>
</organism>
<name>A0A2S2CLC6_9PROT</name>
<evidence type="ECO:0000313" key="1">
    <source>
        <dbReference type="EMBL" id="AWK85272.1"/>
    </source>
</evidence>